<evidence type="ECO:0000313" key="2">
    <source>
        <dbReference type="EMBL" id="CBN80403.1"/>
    </source>
</evidence>
<dbReference type="Pfam" id="PF08792">
    <property type="entry name" value="A2L_zn_ribbon"/>
    <property type="match status" value="1"/>
</dbReference>
<evidence type="ECO:0000313" key="3">
    <source>
        <dbReference type="Proteomes" id="UP000002630"/>
    </source>
</evidence>
<dbReference type="EMBL" id="FN649741">
    <property type="protein sequence ID" value="CBN80403.1"/>
    <property type="molecule type" value="Genomic_DNA"/>
</dbReference>
<dbReference type="eggNOG" id="ENOG502SBBB">
    <property type="taxonomic scope" value="Eukaryota"/>
</dbReference>
<protein>
    <submittedName>
        <fullName evidence="2">NCLDV-specific basal transcription factor A2L</fullName>
    </submittedName>
</protein>
<dbReference type="OrthoDB" id="543007at2759"/>
<gene>
    <name evidence="2" type="primary">Viral</name>
    <name evidence="2" type="ORF">Esi_0052_0119</name>
</gene>
<dbReference type="AlphaFoldDB" id="D8LPD2"/>
<dbReference type="InParanoid" id="D8LPD2"/>
<feature type="domain" description="Viral late gene transcription factor 3 zinc ribbon" evidence="1">
    <location>
        <begin position="101"/>
        <end position="133"/>
    </location>
</feature>
<evidence type="ECO:0000259" key="1">
    <source>
        <dbReference type="Pfam" id="PF08792"/>
    </source>
</evidence>
<proteinExistence type="predicted"/>
<keyword evidence="3" id="KW-1185">Reference proteome</keyword>
<organism evidence="2 3">
    <name type="scientific">Ectocarpus siliculosus</name>
    <name type="common">Brown alga</name>
    <name type="synonym">Conferva siliculosa</name>
    <dbReference type="NCBI Taxonomy" id="2880"/>
    <lineage>
        <taxon>Eukaryota</taxon>
        <taxon>Sar</taxon>
        <taxon>Stramenopiles</taxon>
        <taxon>Ochrophyta</taxon>
        <taxon>PX clade</taxon>
        <taxon>Phaeophyceae</taxon>
        <taxon>Ectocarpales</taxon>
        <taxon>Ectocarpaceae</taxon>
        <taxon>Ectocarpus</taxon>
    </lineage>
</organism>
<name>D8LPD2_ECTSI</name>
<dbReference type="InterPro" id="IPR014900">
    <property type="entry name" value="VLTF-3_Zn_ribbon"/>
</dbReference>
<dbReference type="Pfam" id="PF04947">
    <property type="entry name" value="Pox_VLTF3"/>
    <property type="match status" value="1"/>
</dbReference>
<reference evidence="2 3" key="1">
    <citation type="journal article" date="2010" name="Nature">
        <title>The Ectocarpus genome and the independent evolution of multicellularity in brown algae.</title>
        <authorList>
            <person name="Cock J.M."/>
            <person name="Sterck L."/>
            <person name="Rouze P."/>
            <person name="Scornet D."/>
            <person name="Allen A.E."/>
            <person name="Amoutzias G."/>
            <person name="Anthouard V."/>
            <person name="Artiguenave F."/>
            <person name="Aury J.M."/>
            <person name="Badger J.H."/>
            <person name="Beszteri B."/>
            <person name="Billiau K."/>
            <person name="Bonnet E."/>
            <person name="Bothwell J.H."/>
            <person name="Bowler C."/>
            <person name="Boyen C."/>
            <person name="Brownlee C."/>
            <person name="Carrano C.J."/>
            <person name="Charrier B."/>
            <person name="Cho G.Y."/>
            <person name="Coelho S.M."/>
            <person name="Collen J."/>
            <person name="Corre E."/>
            <person name="Da Silva C."/>
            <person name="Delage L."/>
            <person name="Delaroque N."/>
            <person name="Dittami S.M."/>
            <person name="Doulbeau S."/>
            <person name="Elias M."/>
            <person name="Farnham G."/>
            <person name="Gachon C.M."/>
            <person name="Gschloessl B."/>
            <person name="Heesch S."/>
            <person name="Jabbari K."/>
            <person name="Jubin C."/>
            <person name="Kawai H."/>
            <person name="Kimura K."/>
            <person name="Kloareg B."/>
            <person name="Kupper F.C."/>
            <person name="Lang D."/>
            <person name="Le Bail A."/>
            <person name="Leblanc C."/>
            <person name="Lerouge P."/>
            <person name="Lohr M."/>
            <person name="Lopez P.J."/>
            <person name="Martens C."/>
            <person name="Maumus F."/>
            <person name="Michel G."/>
            <person name="Miranda-Saavedra D."/>
            <person name="Morales J."/>
            <person name="Moreau H."/>
            <person name="Motomura T."/>
            <person name="Nagasato C."/>
            <person name="Napoli C.A."/>
            <person name="Nelson D.R."/>
            <person name="Nyvall-Collen P."/>
            <person name="Peters A.F."/>
            <person name="Pommier C."/>
            <person name="Potin P."/>
            <person name="Poulain J."/>
            <person name="Quesneville H."/>
            <person name="Read B."/>
            <person name="Rensing S.A."/>
            <person name="Ritter A."/>
            <person name="Rousvoal S."/>
            <person name="Samanta M."/>
            <person name="Samson G."/>
            <person name="Schroeder D.C."/>
            <person name="Segurens B."/>
            <person name="Strittmatter M."/>
            <person name="Tonon T."/>
            <person name="Tregear J.W."/>
            <person name="Valentin K."/>
            <person name="von Dassow P."/>
            <person name="Yamagishi T."/>
            <person name="Van de Peer Y."/>
            <person name="Wincker P."/>
        </authorList>
    </citation>
    <scope>NUCLEOTIDE SEQUENCE [LARGE SCALE GENOMIC DNA]</scope>
    <source>
        <strain evidence="3">Ec32 / CCAP1310/4</strain>
    </source>
</reference>
<sequence length="320" mass="37444">MDRCDDDSFGGINRRPPVTDGFHRLTKRVKRHMTSTNQDAKFLKKMNASFPGVVCTIDSFVDISAYRTTHHSNGEAERVVTQSDVQDADMDAEVATGNGLSKAWICEVCNKELVYIRKDAERVCPDCGLSHPYQEMTREDCIRQGYVSHTTYMYKRQNHFKTWLKRTQGKETTTVDKGVVDSVRFELKKQRIDDIRTISHTKVREILKKLRLNKHYNNCVQITAIITGVTPPQMTNEQETALLQMFDAIQEPFQKIIRSEPRQNMLSYSFLIHKFLELMSWDEYLPYFPLLRSVDKIQYQDWIWRKLCAEVGFEYIRSTM</sequence>
<dbReference type="InterPro" id="IPR007031">
    <property type="entry name" value="Poxvirus_VLTF3"/>
</dbReference>
<dbReference type="Proteomes" id="UP000002630">
    <property type="component" value="Linkage Group LG16"/>
</dbReference>
<dbReference type="GO" id="GO:0046782">
    <property type="term" value="P:regulation of viral transcription"/>
    <property type="evidence" value="ECO:0007669"/>
    <property type="project" value="InterPro"/>
</dbReference>
<accession>D8LPD2</accession>
<dbReference type="EMBL" id="FN648730">
    <property type="protein sequence ID" value="CBN80403.1"/>
    <property type="molecule type" value="Genomic_DNA"/>
</dbReference>